<dbReference type="EMBL" id="JBCHKQ010000003">
    <property type="protein sequence ID" value="MEM5948449.1"/>
    <property type="molecule type" value="Genomic_DNA"/>
</dbReference>
<proteinExistence type="predicted"/>
<dbReference type="Gene3D" id="1.10.10.10">
    <property type="entry name" value="Winged helix-like DNA-binding domain superfamily/Winged helix DNA-binding domain"/>
    <property type="match status" value="1"/>
</dbReference>
<dbReference type="Gene3D" id="3.30.450.40">
    <property type="match status" value="1"/>
</dbReference>
<dbReference type="InterPro" id="IPR036388">
    <property type="entry name" value="WH-like_DNA-bd_sf"/>
</dbReference>
<dbReference type="InterPro" id="IPR029016">
    <property type="entry name" value="GAF-like_dom_sf"/>
</dbReference>
<gene>
    <name evidence="6" type="ORF">WKV44_07815</name>
</gene>
<keyword evidence="1" id="KW-0805">Transcription regulation</keyword>
<name>A0ABU9UD56_9SPIR</name>
<dbReference type="Pfam" id="PF09339">
    <property type="entry name" value="HTH_IclR"/>
    <property type="match status" value="1"/>
</dbReference>
<dbReference type="PROSITE" id="PS51078">
    <property type="entry name" value="ICLR_ED"/>
    <property type="match status" value="1"/>
</dbReference>
<keyword evidence="7" id="KW-1185">Reference proteome</keyword>
<dbReference type="Proteomes" id="UP001466331">
    <property type="component" value="Unassembled WGS sequence"/>
</dbReference>
<evidence type="ECO:0000259" key="5">
    <source>
        <dbReference type="PROSITE" id="PS51078"/>
    </source>
</evidence>
<organism evidence="6 7">
    <name type="scientific">Rarispira pelagica</name>
    <dbReference type="NCBI Taxonomy" id="3141764"/>
    <lineage>
        <taxon>Bacteria</taxon>
        <taxon>Pseudomonadati</taxon>
        <taxon>Spirochaetota</taxon>
        <taxon>Spirochaetia</taxon>
        <taxon>Winmispirales</taxon>
        <taxon>Winmispiraceae</taxon>
        <taxon>Rarispira</taxon>
    </lineage>
</organism>
<evidence type="ECO:0000256" key="3">
    <source>
        <dbReference type="ARBA" id="ARBA00023163"/>
    </source>
</evidence>
<dbReference type="InterPro" id="IPR050707">
    <property type="entry name" value="HTH_MetabolicPath_Reg"/>
</dbReference>
<dbReference type="SUPFAM" id="SSF46785">
    <property type="entry name" value="Winged helix' DNA-binding domain"/>
    <property type="match status" value="1"/>
</dbReference>
<feature type="domain" description="HTH iclR-type" evidence="4">
    <location>
        <begin position="7"/>
        <end position="74"/>
    </location>
</feature>
<feature type="domain" description="IclR-ED" evidence="5">
    <location>
        <begin position="68"/>
        <end position="251"/>
    </location>
</feature>
<keyword evidence="2" id="KW-0238">DNA-binding</keyword>
<dbReference type="Pfam" id="PF01614">
    <property type="entry name" value="IclR_C"/>
    <property type="match status" value="1"/>
</dbReference>
<protein>
    <submittedName>
        <fullName evidence="6">IclR family transcriptional regulator C-terminal domain-containing protein</fullName>
    </submittedName>
</protein>
<comment type="caution">
    <text evidence="6">The sequence shown here is derived from an EMBL/GenBank/DDBJ whole genome shotgun (WGS) entry which is preliminary data.</text>
</comment>
<dbReference type="InterPro" id="IPR005471">
    <property type="entry name" value="Tscrpt_reg_IclR_N"/>
</dbReference>
<dbReference type="PROSITE" id="PS51077">
    <property type="entry name" value="HTH_ICLR"/>
    <property type="match status" value="1"/>
</dbReference>
<dbReference type="SUPFAM" id="SSF55781">
    <property type="entry name" value="GAF domain-like"/>
    <property type="match status" value="1"/>
</dbReference>
<evidence type="ECO:0000313" key="6">
    <source>
        <dbReference type="EMBL" id="MEM5948449.1"/>
    </source>
</evidence>
<dbReference type="PANTHER" id="PTHR30136">
    <property type="entry name" value="HELIX-TURN-HELIX TRANSCRIPTIONAL REGULATOR, ICLR FAMILY"/>
    <property type="match status" value="1"/>
</dbReference>
<evidence type="ECO:0000256" key="1">
    <source>
        <dbReference type="ARBA" id="ARBA00023015"/>
    </source>
</evidence>
<evidence type="ECO:0000259" key="4">
    <source>
        <dbReference type="PROSITE" id="PS51077"/>
    </source>
</evidence>
<accession>A0ABU9UD56</accession>
<dbReference type="PANTHER" id="PTHR30136:SF7">
    <property type="entry name" value="HTH-TYPE TRANSCRIPTIONAL REGULATOR KDGR-RELATED"/>
    <property type="match status" value="1"/>
</dbReference>
<evidence type="ECO:0000256" key="2">
    <source>
        <dbReference type="ARBA" id="ARBA00023125"/>
    </source>
</evidence>
<sequence length="255" mass="29040">MSDIKKINAVDRAFIILEKLSVLSYATLEDIARETRLAKATVYRFLQTLRQLGYVKKGDGDLWYLTLKLFSVGSRGLEHVELTNVARPICEKLSRLLGETVHLGILDGTEAVYVLKIESKYSLRMHSRVGKHIPLYCTAIGKVLLAFMDDKCLAGMLNKIKIRSFTVNTKKDIDSIKQELDDIKSKGYAEDREEYEEGIRCISCPIFDFEDKIIAAISVSWPVFRFDDKQVNFYLSEIKKAASEISSIMGYMLTE</sequence>
<dbReference type="SMART" id="SM00346">
    <property type="entry name" value="HTH_ICLR"/>
    <property type="match status" value="1"/>
</dbReference>
<dbReference type="InterPro" id="IPR014757">
    <property type="entry name" value="Tscrpt_reg_IclR_C"/>
</dbReference>
<keyword evidence="3" id="KW-0804">Transcription</keyword>
<reference evidence="6 7" key="1">
    <citation type="submission" date="2024-03" db="EMBL/GenBank/DDBJ databases">
        <title>Ignisphaera cupida sp. nov., a hyperthermophilic hydrolytic archaeon from a hot spring of Kamchatka, and proposal of Ignisphaeraceae fam. nov.</title>
        <authorList>
            <person name="Podosokorskaya O.A."/>
            <person name="Elcheninov A.G."/>
            <person name="Maltseva A.I."/>
            <person name="Zayulina K.S."/>
            <person name="Novikov A."/>
            <person name="Merkel A.Y."/>
        </authorList>
    </citation>
    <scope>NUCLEOTIDE SEQUENCE [LARGE SCALE GENOMIC DNA]</scope>
    <source>
        <strain evidence="6 7">38H-sp</strain>
    </source>
</reference>
<dbReference type="RefSeq" id="WP_420069895.1">
    <property type="nucleotide sequence ID" value="NZ_JBCHKQ010000003.1"/>
</dbReference>
<evidence type="ECO:0000313" key="7">
    <source>
        <dbReference type="Proteomes" id="UP001466331"/>
    </source>
</evidence>
<dbReference type="InterPro" id="IPR036390">
    <property type="entry name" value="WH_DNA-bd_sf"/>
</dbReference>